<accession>A0AAX3AAK9</accession>
<dbReference type="RefSeq" id="WP_243250076.1">
    <property type="nucleotide sequence ID" value="NZ_CP084959.1"/>
</dbReference>
<evidence type="ECO:0000313" key="3">
    <source>
        <dbReference type="Proteomes" id="UP000830781"/>
    </source>
</evidence>
<gene>
    <name evidence="2" type="ORF">DSM110277_01697</name>
</gene>
<evidence type="ECO:0000313" key="2">
    <source>
        <dbReference type="EMBL" id="UOA23280.1"/>
    </source>
</evidence>
<proteinExistence type="predicted"/>
<organism evidence="2 3">
    <name type="scientific">Sulfitobacter pontiacus</name>
    <dbReference type="NCBI Taxonomy" id="60137"/>
    <lineage>
        <taxon>Bacteria</taxon>
        <taxon>Pseudomonadati</taxon>
        <taxon>Pseudomonadota</taxon>
        <taxon>Alphaproteobacteria</taxon>
        <taxon>Rhodobacterales</taxon>
        <taxon>Roseobacteraceae</taxon>
        <taxon>Sulfitobacter</taxon>
    </lineage>
</organism>
<keyword evidence="3" id="KW-1185">Reference proteome</keyword>
<keyword evidence="1" id="KW-1133">Transmembrane helix</keyword>
<feature type="transmembrane region" description="Helical" evidence="1">
    <location>
        <begin position="114"/>
        <end position="133"/>
    </location>
</feature>
<keyword evidence="1" id="KW-0472">Membrane</keyword>
<feature type="transmembrane region" description="Helical" evidence="1">
    <location>
        <begin position="7"/>
        <end position="28"/>
    </location>
</feature>
<dbReference type="AlphaFoldDB" id="A0AAX3AAK9"/>
<protein>
    <submittedName>
        <fullName evidence="2">Uncharacterized protein</fullName>
    </submittedName>
</protein>
<feature type="transmembrane region" description="Helical" evidence="1">
    <location>
        <begin position="91"/>
        <end position="108"/>
    </location>
</feature>
<dbReference type="EMBL" id="CP084959">
    <property type="protein sequence ID" value="UOA23280.1"/>
    <property type="molecule type" value="Genomic_DNA"/>
</dbReference>
<evidence type="ECO:0000256" key="1">
    <source>
        <dbReference type="SAM" id="Phobius"/>
    </source>
</evidence>
<name>A0AAX3AAK9_9RHOB</name>
<sequence>MNGVWRVWMILWCISVGVFGLIITPGAIEATSPPTILLLEILGGGVEVEMTPHLRFALAVMGPVTLGWALTLIGATEAARYLPAPIARRTWLWITAGVLAWMVIDSILSVTTGFALNLIPNTLYVIAFLIPVIRSEVLKTG</sequence>
<reference evidence="3" key="1">
    <citation type="journal article" date="2022" name="Microorganisms">
        <title>Beyond the ABCs#Discovery of Three New Plasmid Types in Rhodobacterales (RepQ, RepY, RepW).</title>
        <authorList>
            <person name="Freese H.M."/>
            <person name="Ringel V."/>
            <person name="Overmann J."/>
            <person name="Petersen J."/>
        </authorList>
    </citation>
    <scope>NUCLEOTIDE SEQUENCE [LARGE SCALE GENOMIC DNA]</scope>
    <source>
        <strain evidence="3">DSM 110277</strain>
    </source>
</reference>
<keyword evidence="1" id="KW-0812">Transmembrane</keyword>
<dbReference type="Proteomes" id="UP000830781">
    <property type="component" value="Chromosome"/>
</dbReference>
<feature type="transmembrane region" description="Helical" evidence="1">
    <location>
        <begin position="56"/>
        <end position="79"/>
    </location>
</feature>